<dbReference type="GO" id="GO:0032993">
    <property type="term" value="C:protein-DNA complex"/>
    <property type="evidence" value="ECO:0007669"/>
    <property type="project" value="TreeGrafter"/>
</dbReference>
<dbReference type="SUPFAM" id="SSF46894">
    <property type="entry name" value="C-terminal effector domain of the bipartite response regulators"/>
    <property type="match status" value="1"/>
</dbReference>
<dbReference type="InterPro" id="IPR001789">
    <property type="entry name" value="Sig_transdc_resp-reg_receiver"/>
</dbReference>
<dbReference type="SUPFAM" id="SSF52172">
    <property type="entry name" value="CheY-like"/>
    <property type="match status" value="1"/>
</dbReference>
<evidence type="ECO:0000256" key="2">
    <source>
        <dbReference type="ARBA" id="ARBA00023012"/>
    </source>
</evidence>
<dbReference type="SMART" id="SM00862">
    <property type="entry name" value="Trans_reg_C"/>
    <property type="match status" value="1"/>
</dbReference>
<feature type="domain" description="Response regulatory" evidence="8">
    <location>
        <begin position="3"/>
        <end position="119"/>
    </location>
</feature>
<gene>
    <name evidence="10" type="ORF">PYTT_0835</name>
</gene>
<reference evidence="11" key="1">
    <citation type="submission" date="2016-09" db="EMBL/GenBank/DDBJ databases">
        <authorList>
            <person name="Koehorst J."/>
        </authorList>
    </citation>
    <scope>NUCLEOTIDE SEQUENCE [LARGE SCALE GENOMIC DNA]</scope>
</reference>
<name>A0A1C7PD97_9BACT</name>
<dbReference type="PROSITE" id="PS50110">
    <property type="entry name" value="RESPONSE_REGULATORY"/>
    <property type="match status" value="1"/>
</dbReference>
<proteinExistence type="predicted"/>
<feature type="modified residue" description="4-aspartylphosphate" evidence="6">
    <location>
        <position position="52"/>
    </location>
</feature>
<evidence type="ECO:0000259" key="9">
    <source>
        <dbReference type="PROSITE" id="PS51755"/>
    </source>
</evidence>
<dbReference type="Proteomes" id="UP000176204">
    <property type="component" value="Chromosome I"/>
</dbReference>
<evidence type="ECO:0000259" key="8">
    <source>
        <dbReference type="PROSITE" id="PS50110"/>
    </source>
</evidence>
<dbReference type="AlphaFoldDB" id="A0A1C7PD97"/>
<evidence type="ECO:0000256" key="5">
    <source>
        <dbReference type="ARBA" id="ARBA00023163"/>
    </source>
</evidence>
<dbReference type="FunFam" id="3.40.50.2300:FF:000001">
    <property type="entry name" value="DNA-binding response regulator PhoB"/>
    <property type="match status" value="1"/>
</dbReference>
<protein>
    <submittedName>
        <fullName evidence="10">Transcriptional regulatory protein c terminal</fullName>
    </submittedName>
</protein>
<feature type="domain" description="OmpR/PhoB-type" evidence="9">
    <location>
        <begin position="128"/>
        <end position="224"/>
    </location>
</feature>
<evidence type="ECO:0000313" key="11">
    <source>
        <dbReference type="Proteomes" id="UP000176204"/>
    </source>
</evidence>
<dbReference type="InterPro" id="IPR016032">
    <property type="entry name" value="Sig_transdc_resp-reg_C-effctor"/>
</dbReference>
<evidence type="ECO:0000256" key="1">
    <source>
        <dbReference type="ARBA" id="ARBA00022553"/>
    </source>
</evidence>
<dbReference type="CDD" id="cd00383">
    <property type="entry name" value="trans_reg_C"/>
    <property type="match status" value="1"/>
</dbReference>
<organism evidence="10 11">
    <name type="scientific">Akkermansia glycaniphila</name>
    <dbReference type="NCBI Taxonomy" id="1679444"/>
    <lineage>
        <taxon>Bacteria</taxon>
        <taxon>Pseudomonadati</taxon>
        <taxon>Verrucomicrobiota</taxon>
        <taxon>Verrucomicrobiia</taxon>
        <taxon>Verrucomicrobiales</taxon>
        <taxon>Akkermansiaceae</taxon>
        <taxon>Akkermansia</taxon>
    </lineage>
</organism>
<keyword evidence="4 7" id="KW-0238">DNA-binding</keyword>
<evidence type="ECO:0000313" key="10">
    <source>
        <dbReference type="EMBL" id="SEH79900.1"/>
    </source>
</evidence>
<dbReference type="Pfam" id="PF00072">
    <property type="entry name" value="Response_reg"/>
    <property type="match status" value="1"/>
</dbReference>
<dbReference type="InterPro" id="IPR039420">
    <property type="entry name" value="WalR-like"/>
</dbReference>
<accession>A0A1C7PD97</accession>
<dbReference type="STRING" id="1679444.PYTT_0835"/>
<dbReference type="EMBL" id="LT629973">
    <property type="protein sequence ID" value="SEH79900.1"/>
    <property type="molecule type" value="Genomic_DNA"/>
</dbReference>
<keyword evidence="5" id="KW-0804">Transcription</keyword>
<keyword evidence="11" id="KW-1185">Reference proteome</keyword>
<dbReference type="GO" id="GO:0000156">
    <property type="term" value="F:phosphorelay response regulator activity"/>
    <property type="evidence" value="ECO:0007669"/>
    <property type="project" value="TreeGrafter"/>
</dbReference>
<evidence type="ECO:0000256" key="3">
    <source>
        <dbReference type="ARBA" id="ARBA00023015"/>
    </source>
</evidence>
<dbReference type="PANTHER" id="PTHR48111:SF21">
    <property type="entry name" value="DNA-BINDING DUAL MASTER TRANSCRIPTIONAL REGULATOR RPAA"/>
    <property type="match status" value="1"/>
</dbReference>
<dbReference type="OrthoDB" id="9778145at2"/>
<sequence>MQRILVIEDDGDISELVAMNLHRRGYEVLQAYDGMTGTRMAYAELPDLIILDIMMPGKDGFEVYKALQQDERASRIPVLFLSARAQLEDRLVGLELGADDYVAKPFSPKELMLRVQNVLKRYAPKPGEVEVVRGPFRLDKNALKLHLDGEVIDLTASEFKLLAYLVERAGSVQDRYEIQKNVWGYGDDVQTRTLDTHIKRLRQKLGPYADHLETVRGVGYCFRFDD</sequence>
<evidence type="ECO:0000256" key="4">
    <source>
        <dbReference type="ARBA" id="ARBA00023125"/>
    </source>
</evidence>
<dbReference type="SMART" id="SM00448">
    <property type="entry name" value="REC"/>
    <property type="match status" value="1"/>
</dbReference>
<keyword evidence="2" id="KW-0902">Two-component regulatory system</keyword>
<dbReference type="Gene3D" id="6.10.250.690">
    <property type="match status" value="1"/>
</dbReference>
<dbReference type="GO" id="GO:0006355">
    <property type="term" value="P:regulation of DNA-templated transcription"/>
    <property type="evidence" value="ECO:0007669"/>
    <property type="project" value="InterPro"/>
</dbReference>
<evidence type="ECO:0000256" key="7">
    <source>
        <dbReference type="PROSITE-ProRule" id="PRU01091"/>
    </source>
</evidence>
<dbReference type="GO" id="GO:0005829">
    <property type="term" value="C:cytosol"/>
    <property type="evidence" value="ECO:0007669"/>
    <property type="project" value="TreeGrafter"/>
</dbReference>
<keyword evidence="1 6" id="KW-0597">Phosphoprotein</keyword>
<dbReference type="InterPro" id="IPR011006">
    <property type="entry name" value="CheY-like_superfamily"/>
</dbReference>
<dbReference type="Gene3D" id="3.40.50.2300">
    <property type="match status" value="1"/>
</dbReference>
<dbReference type="PROSITE" id="PS51755">
    <property type="entry name" value="OMPR_PHOB"/>
    <property type="match status" value="1"/>
</dbReference>
<dbReference type="PATRIC" id="fig|1679444.3.peg.2312"/>
<dbReference type="Pfam" id="PF00486">
    <property type="entry name" value="Trans_reg_C"/>
    <property type="match status" value="1"/>
</dbReference>
<evidence type="ECO:0000256" key="6">
    <source>
        <dbReference type="PROSITE-ProRule" id="PRU00169"/>
    </source>
</evidence>
<dbReference type="RefSeq" id="WP_067773928.1">
    <property type="nucleotide sequence ID" value="NZ_LIGX01000015.1"/>
</dbReference>
<dbReference type="InterPro" id="IPR036388">
    <property type="entry name" value="WH-like_DNA-bd_sf"/>
</dbReference>
<dbReference type="Gene3D" id="1.10.10.10">
    <property type="entry name" value="Winged helix-like DNA-binding domain superfamily/Winged helix DNA-binding domain"/>
    <property type="match status" value="1"/>
</dbReference>
<dbReference type="KEGG" id="agl:PYTT_0835"/>
<keyword evidence="3" id="KW-0805">Transcription regulation</keyword>
<dbReference type="GO" id="GO:0000976">
    <property type="term" value="F:transcription cis-regulatory region binding"/>
    <property type="evidence" value="ECO:0007669"/>
    <property type="project" value="TreeGrafter"/>
</dbReference>
<dbReference type="InterPro" id="IPR001867">
    <property type="entry name" value="OmpR/PhoB-type_DNA-bd"/>
</dbReference>
<feature type="DNA-binding region" description="OmpR/PhoB-type" evidence="7">
    <location>
        <begin position="128"/>
        <end position="224"/>
    </location>
</feature>
<dbReference type="PANTHER" id="PTHR48111">
    <property type="entry name" value="REGULATOR OF RPOS"/>
    <property type="match status" value="1"/>
</dbReference>